<comment type="caution">
    <text evidence="2">The sequence shown here is derived from an EMBL/GenBank/DDBJ whole genome shotgun (WGS) entry which is preliminary data.</text>
</comment>
<keyword evidence="3" id="KW-1185">Reference proteome</keyword>
<protein>
    <submittedName>
        <fullName evidence="2">Uncharacterized protein</fullName>
    </submittedName>
</protein>
<proteinExistence type="predicted"/>
<name>A0A232M2T4_9EURO</name>
<evidence type="ECO:0000313" key="2">
    <source>
        <dbReference type="EMBL" id="OXV10656.1"/>
    </source>
</evidence>
<dbReference type="Proteomes" id="UP000243515">
    <property type="component" value="Unassembled WGS sequence"/>
</dbReference>
<gene>
    <name evidence="2" type="ORF">Egran_01584</name>
</gene>
<dbReference type="AlphaFoldDB" id="A0A232M2T4"/>
<feature type="region of interest" description="Disordered" evidence="1">
    <location>
        <begin position="21"/>
        <end position="101"/>
    </location>
</feature>
<organism evidence="2 3">
    <name type="scientific">Elaphomyces granulatus</name>
    <dbReference type="NCBI Taxonomy" id="519963"/>
    <lineage>
        <taxon>Eukaryota</taxon>
        <taxon>Fungi</taxon>
        <taxon>Dikarya</taxon>
        <taxon>Ascomycota</taxon>
        <taxon>Pezizomycotina</taxon>
        <taxon>Eurotiomycetes</taxon>
        <taxon>Eurotiomycetidae</taxon>
        <taxon>Eurotiales</taxon>
        <taxon>Elaphomycetaceae</taxon>
        <taxon>Elaphomyces</taxon>
    </lineage>
</organism>
<sequence>MKLSQSRNILPIPIFSISFRHGQGRITMYNRPTETRANCQSSGRAGPRGPTSDGSSRLLSSRRRAAGGDTEGGGGAREDLPVPTPGDSVGLKPSNLNHPRG</sequence>
<dbReference type="EMBL" id="NPHW01002831">
    <property type="protein sequence ID" value="OXV10656.1"/>
    <property type="molecule type" value="Genomic_DNA"/>
</dbReference>
<reference evidence="2 3" key="1">
    <citation type="journal article" date="2015" name="Environ. Microbiol.">
        <title>Metagenome sequence of Elaphomyces granulatus from sporocarp tissue reveals Ascomycota ectomycorrhizal fingerprints of genome expansion and a Proteobacteria-rich microbiome.</title>
        <authorList>
            <person name="Quandt C.A."/>
            <person name="Kohler A."/>
            <person name="Hesse C.N."/>
            <person name="Sharpton T.J."/>
            <person name="Martin F."/>
            <person name="Spatafora J.W."/>
        </authorList>
    </citation>
    <scope>NUCLEOTIDE SEQUENCE [LARGE SCALE GENOMIC DNA]</scope>
    <source>
        <strain evidence="2 3">OSC145934</strain>
    </source>
</reference>
<evidence type="ECO:0000256" key="1">
    <source>
        <dbReference type="SAM" id="MobiDB-lite"/>
    </source>
</evidence>
<feature type="compositionally biased region" description="Polar residues" evidence="1">
    <location>
        <begin position="30"/>
        <end position="43"/>
    </location>
</feature>
<evidence type="ECO:0000313" key="3">
    <source>
        <dbReference type="Proteomes" id="UP000243515"/>
    </source>
</evidence>
<accession>A0A232M2T4</accession>